<dbReference type="OrthoDB" id="9795572at2"/>
<sequence length="219" mass="24134">MRLHCPGARSFRAKEITGDDSISVPPDDSVSPVETRKRKEFLTNCRVARTFRLLGNWTVLVARLEVLGEVDPRGAIRFHVASESTLRGADGRPIEVLVDNFSRTGFLFVADEEFPSGTLIAIGLSGAGSREAQVVWREGRRHGCEFLVPLPQSKMARAFEGQADVLANLEAELRKRLPRAEPATVPPPATTLRPAPETAPARSARKKKLVDAIRQFLDN</sequence>
<proteinExistence type="predicted"/>
<evidence type="ECO:0000313" key="3">
    <source>
        <dbReference type="EMBL" id="TGX55157.1"/>
    </source>
</evidence>
<protein>
    <recommendedName>
        <fullName evidence="2">PilZ domain-containing protein</fullName>
    </recommendedName>
</protein>
<dbReference type="Proteomes" id="UP000306147">
    <property type="component" value="Unassembled WGS sequence"/>
</dbReference>
<comment type="caution">
    <text evidence="3">The sequence shown here is derived from an EMBL/GenBank/DDBJ whole genome shotgun (WGS) entry which is preliminary data.</text>
</comment>
<dbReference type="EMBL" id="SRXT01000002">
    <property type="protein sequence ID" value="TGX55157.1"/>
    <property type="molecule type" value="Genomic_DNA"/>
</dbReference>
<dbReference type="GO" id="GO:0035438">
    <property type="term" value="F:cyclic-di-GMP binding"/>
    <property type="evidence" value="ECO:0007669"/>
    <property type="project" value="InterPro"/>
</dbReference>
<organism evidence="3 4">
    <name type="scientific">Sphingomonas gei</name>
    <dbReference type="NCBI Taxonomy" id="1395960"/>
    <lineage>
        <taxon>Bacteria</taxon>
        <taxon>Pseudomonadati</taxon>
        <taxon>Pseudomonadota</taxon>
        <taxon>Alphaproteobacteria</taxon>
        <taxon>Sphingomonadales</taxon>
        <taxon>Sphingomonadaceae</taxon>
        <taxon>Sphingomonas</taxon>
    </lineage>
</organism>
<evidence type="ECO:0000256" key="1">
    <source>
        <dbReference type="SAM" id="MobiDB-lite"/>
    </source>
</evidence>
<dbReference type="Pfam" id="PF07238">
    <property type="entry name" value="PilZ"/>
    <property type="match status" value="1"/>
</dbReference>
<feature type="compositionally biased region" description="Low complexity" evidence="1">
    <location>
        <begin position="190"/>
        <end position="201"/>
    </location>
</feature>
<keyword evidence="4" id="KW-1185">Reference proteome</keyword>
<dbReference type="SUPFAM" id="SSF141371">
    <property type="entry name" value="PilZ domain-like"/>
    <property type="match status" value="1"/>
</dbReference>
<feature type="region of interest" description="Disordered" evidence="1">
    <location>
        <begin position="177"/>
        <end position="206"/>
    </location>
</feature>
<name>A0A4S1XGS5_9SPHN</name>
<evidence type="ECO:0000313" key="4">
    <source>
        <dbReference type="Proteomes" id="UP000306147"/>
    </source>
</evidence>
<dbReference type="InterPro" id="IPR009875">
    <property type="entry name" value="PilZ_domain"/>
</dbReference>
<feature type="domain" description="PilZ" evidence="2">
    <location>
        <begin position="73"/>
        <end position="152"/>
    </location>
</feature>
<accession>A0A4S1XGS5</accession>
<reference evidence="3 4" key="1">
    <citation type="submission" date="2019-04" db="EMBL/GenBank/DDBJ databases">
        <title>Sphingomonas psychrotolerans sp. nov., isolated from soil in the Tianshan Mountains, Xinjiang, China.</title>
        <authorList>
            <person name="Luo Y."/>
            <person name="Sheng H."/>
        </authorList>
    </citation>
    <scope>NUCLEOTIDE SEQUENCE [LARGE SCALE GENOMIC DNA]</scope>
    <source>
        <strain evidence="3 4">ZFGT-11</strain>
    </source>
</reference>
<evidence type="ECO:0000259" key="2">
    <source>
        <dbReference type="Pfam" id="PF07238"/>
    </source>
</evidence>
<gene>
    <name evidence="3" type="ORF">E5A73_06960</name>
</gene>
<dbReference type="AlphaFoldDB" id="A0A4S1XGS5"/>